<gene>
    <name evidence="2" type="ORF">Q4Q50_01570</name>
</gene>
<dbReference type="PANTHER" id="PTHR12526:SF630">
    <property type="entry name" value="GLYCOSYLTRANSFERASE"/>
    <property type="match status" value="1"/>
</dbReference>
<comment type="caution">
    <text evidence="2">The sequence shown here is derived from an EMBL/GenBank/DDBJ whole genome shotgun (WGS) entry which is preliminary data.</text>
</comment>
<dbReference type="Pfam" id="PF00534">
    <property type="entry name" value="Glycos_transf_1"/>
    <property type="match status" value="1"/>
</dbReference>
<dbReference type="Proteomes" id="UP001249505">
    <property type="component" value="Unassembled WGS sequence"/>
</dbReference>
<organism evidence="2 3">
    <name type="scientific">Shewanella scandinavica</name>
    <dbReference type="NCBI Taxonomy" id="3063538"/>
    <lineage>
        <taxon>Bacteria</taxon>
        <taxon>Pseudomonadati</taxon>
        <taxon>Pseudomonadota</taxon>
        <taxon>Gammaproteobacteria</taxon>
        <taxon>Alteromonadales</taxon>
        <taxon>Shewanellaceae</taxon>
        <taxon>Shewanella</taxon>
    </lineage>
</organism>
<evidence type="ECO:0000259" key="1">
    <source>
        <dbReference type="Pfam" id="PF00534"/>
    </source>
</evidence>
<dbReference type="RefSeq" id="WP_311898041.1">
    <property type="nucleotide sequence ID" value="NZ_JAUOES010000002.1"/>
</dbReference>
<keyword evidence="3" id="KW-1185">Reference proteome</keyword>
<dbReference type="PANTHER" id="PTHR12526">
    <property type="entry name" value="GLYCOSYLTRANSFERASE"/>
    <property type="match status" value="1"/>
</dbReference>
<dbReference type="SUPFAM" id="SSF53756">
    <property type="entry name" value="UDP-Glycosyltransferase/glycogen phosphorylase"/>
    <property type="match status" value="1"/>
</dbReference>
<sequence>MESNRVVSVIIQDGQGGIEVVSKLNTCSLIVHLNKKPKFGFLGSQYGVLFCISSVFRILKENDVVMTNLPIHHMVFSLINLFYKRKHIAVEHGPWVFAIGAKTHQFVSWFYQFWLKKSKLDVVCVSKDLFAMYNLIRNNNHYIPNAICDFESVKSHSSIDDVLRFVFVGRFDYQKDVQLAIEAYLSFKRASNKKCIFDLYGSGKDMEGILEKYSSYDDINFKGYNNNARNLLCNYDICLVTSRFEGLPGIVLESLYAGCRVVTTPFISGLLELAVYPNIRVSRNRDIISIVESISSILDVEYDPLAVRVSLERTYSQPLIKNEYSKLFIKNECY</sequence>
<keyword evidence="2" id="KW-0808">Transferase</keyword>
<dbReference type="InterPro" id="IPR001296">
    <property type="entry name" value="Glyco_trans_1"/>
</dbReference>
<reference evidence="2 3" key="1">
    <citation type="submission" date="2023-07" db="EMBL/GenBank/DDBJ databases">
        <title>Novel Shewanella species isolated from Baltic Sea sediments.</title>
        <authorList>
            <person name="Martin-Rodriguez A.J."/>
        </authorList>
    </citation>
    <scope>NUCLEOTIDE SEQUENCE [LARGE SCALE GENOMIC DNA]</scope>
    <source>
        <strain evidence="2 3">SP2S1-2</strain>
    </source>
</reference>
<dbReference type="Gene3D" id="3.40.50.2000">
    <property type="entry name" value="Glycogen Phosphorylase B"/>
    <property type="match status" value="2"/>
</dbReference>
<proteinExistence type="predicted"/>
<keyword evidence="2" id="KW-0328">Glycosyltransferase</keyword>
<feature type="domain" description="Glycosyl transferase family 1" evidence="1">
    <location>
        <begin position="155"/>
        <end position="299"/>
    </location>
</feature>
<name>A0ABU3FUF1_9GAMM</name>
<evidence type="ECO:0000313" key="3">
    <source>
        <dbReference type="Proteomes" id="UP001249505"/>
    </source>
</evidence>
<protein>
    <submittedName>
        <fullName evidence="2">Glycosyltransferase family 4 protein</fullName>
        <ecNumber evidence="2">2.4.-.-</ecNumber>
    </submittedName>
</protein>
<dbReference type="GO" id="GO:0016757">
    <property type="term" value="F:glycosyltransferase activity"/>
    <property type="evidence" value="ECO:0007669"/>
    <property type="project" value="UniProtKB-KW"/>
</dbReference>
<evidence type="ECO:0000313" key="2">
    <source>
        <dbReference type="EMBL" id="MDT3278993.1"/>
    </source>
</evidence>
<accession>A0ABU3FUF1</accession>
<dbReference type="EMBL" id="JAUOES010000002">
    <property type="protein sequence ID" value="MDT3278993.1"/>
    <property type="molecule type" value="Genomic_DNA"/>
</dbReference>
<dbReference type="CDD" id="cd03801">
    <property type="entry name" value="GT4_PimA-like"/>
    <property type="match status" value="1"/>
</dbReference>
<dbReference type="EC" id="2.4.-.-" evidence="2"/>